<dbReference type="SUPFAM" id="SSF53474">
    <property type="entry name" value="alpha/beta-Hydrolases"/>
    <property type="match status" value="1"/>
</dbReference>
<keyword evidence="4" id="KW-0443">Lipid metabolism</keyword>
<comment type="caution">
    <text evidence="5">The sequence shown here is derived from an EMBL/GenBank/DDBJ whole genome shotgun (WGS) entry which is preliminary data.</text>
</comment>
<dbReference type="InterPro" id="IPR029058">
    <property type="entry name" value="AB_hydrolase_fold"/>
</dbReference>
<evidence type="ECO:0000313" key="6">
    <source>
        <dbReference type="Proteomes" id="UP001521785"/>
    </source>
</evidence>
<proteinExistence type="predicted"/>
<dbReference type="EC" id="3.1.1.47" evidence="1"/>
<evidence type="ECO:0000256" key="4">
    <source>
        <dbReference type="ARBA" id="ARBA00023098"/>
    </source>
</evidence>
<protein>
    <recommendedName>
        <fullName evidence="1">1-alkyl-2-acetylglycerophosphocholine esterase</fullName>
        <ecNumber evidence="1">3.1.1.47</ecNumber>
    </recommendedName>
</protein>
<dbReference type="Proteomes" id="UP001521785">
    <property type="component" value="Unassembled WGS sequence"/>
</dbReference>
<evidence type="ECO:0000256" key="2">
    <source>
        <dbReference type="ARBA" id="ARBA00022801"/>
    </source>
</evidence>
<keyword evidence="3" id="KW-0442">Lipid degradation</keyword>
<dbReference type="Gene3D" id="3.40.50.1820">
    <property type="entry name" value="alpha/beta hydrolase"/>
    <property type="match status" value="1"/>
</dbReference>
<name>A0ABR3S8T0_9PLEO</name>
<gene>
    <name evidence="5" type="primary">PLA2G7</name>
    <name evidence="5" type="ORF">SLS60_001333</name>
</gene>
<evidence type="ECO:0000313" key="5">
    <source>
        <dbReference type="EMBL" id="KAL1613101.1"/>
    </source>
</evidence>
<dbReference type="EMBL" id="JAKJXO020000001">
    <property type="protein sequence ID" value="KAL1613101.1"/>
    <property type="molecule type" value="Genomic_DNA"/>
</dbReference>
<dbReference type="Pfam" id="PF03403">
    <property type="entry name" value="PAF-AH_p_II"/>
    <property type="match status" value="1"/>
</dbReference>
<evidence type="ECO:0000256" key="1">
    <source>
        <dbReference type="ARBA" id="ARBA00013201"/>
    </source>
</evidence>
<organism evidence="5 6">
    <name type="scientific">Paraconiothyrium brasiliense</name>
    <dbReference type="NCBI Taxonomy" id="300254"/>
    <lineage>
        <taxon>Eukaryota</taxon>
        <taxon>Fungi</taxon>
        <taxon>Dikarya</taxon>
        <taxon>Ascomycota</taxon>
        <taxon>Pezizomycotina</taxon>
        <taxon>Dothideomycetes</taxon>
        <taxon>Pleosporomycetidae</taxon>
        <taxon>Pleosporales</taxon>
        <taxon>Massarineae</taxon>
        <taxon>Didymosphaeriaceae</taxon>
        <taxon>Paraconiothyrium</taxon>
    </lineage>
</organism>
<dbReference type="PANTHER" id="PTHR10272:SF14">
    <property type="entry name" value="PAF ACETYLHYDROLASE FAMILY PROTEIN"/>
    <property type="match status" value="1"/>
</dbReference>
<accession>A0ABR3S8T0</accession>
<keyword evidence="6" id="KW-1185">Reference proteome</keyword>
<sequence>MRYAVGYGTAKVLDRERPSMISLFYPIERTAATSPTAVPYMPPLTCSILDLGLSRKGLPKVCNRMRLQASEYAGAISDDLGQFPLGMQDYYNVKYNYSQEAVLFSPGLTCSRHQYNAMAQSLASEGYAVVTMDHTEEAVVIEWPDGTHTLGNILPTVAQDDVVKHTQLLDTRVRDSRFVLTQLADVRVIKQLIPQFPHPRSPFDRPVDRQRAAIVGHSFGGATAVCAVMQDRRFMGAMNMDGSQYGSLQPVERLVVLFGRGEPDPRNRRNNPTWEHLSKYARYLREINLAESAHNTFSDLPLIFKLSGIVNEQFARELAGTLDGELSFKIVTAYIKDFADLVLKDKNGELYKESSILYPEMELMTERR</sequence>
<keyword evidence="2" id="KW-0378">Hydrolase</keyword>
<reference evidence="5 6" key="1">
    <citation type="submission" date="2024-02" db="EMBL/GenBank/DDBJ databases">
        <title>De novo assembly and annotation of 12 fungi associated with fruit tree decline syndrome in Ontario, Canada.</title>
        <authorList>
            <person name="Sulman M."/>
            <person name="Ellouze W."/>
            <person name="Ilyukhin E."/>
        </authorList>
    </citation>
    <scope>NUCLEOTIDE SEQUENCE [LARGE SCALE GENOMIC DNA]</scope>
    <source>
        <strain evidence="5 6">M42-189</strain>
    </source>
</reference>
<dbReference type="PANTHER" id="PTHR10272">
    <property type="entry name" value="PLATELET-ACTIVATING FACTOR ACETYLHYDROLASE"/>
    <property type="match status" value="1"/>
</dbReference>
<evidence type="ECO:0000256" key="3">
    <source>
        <dbReference type="ARBA" id="ARBA00022963"/>
    </source>
</evidence>